<reference evidence="1 2" key="1">
    <citation type="submission" date="2020-09" db="EMBL/GenBank/DDBJ databases">
        <title>De no assembly of potato wild relative species, Solanum commersonii.</title>
        <authorList>
            <person name="Cho K."/>
        </authorList>
    </citation>
    <scope>NUCLEOTIDE SEQUENCE [LARGE SCALE GENOMIC DNA]</scope>
    <source>
        <strain evidence="1">LZ3.2</strain>
        <tissue evidence="1">Leaf</tissue>
    </source>
</reference>
<accession>A0A9J5X5U7</accession>
<evidence type="ECO:0000313" key="1">
    <source>
        <dbReference type="EMBL" id="KAG5582652.1"/>
    </source>
</evidence>
<dbReference type="Proteomes" id="UP000824120">
    <property type="component" value="Chromosome 10"/>
</dbReference>
<proteinExistence type="predicted"/>
<comment type="caution">
    <text evidence="1">The sequence shown here is derived from an EMBL/GenBank/DDBJ whole genome shotgun (WGS) entry which is preliminary data.</text>
</comment>
<keyword evidence="2" id="KW-1185">Reference proteome</keyword>
<name>A0A9J5X5U7_SOLCO</name>
<gene>
    <name evidence="1" type="ORF">H5410_053279</name>
</gene>
<protein>
    <submittedName>
        <fullName evidence="1">Uncharacterized protein</fullName>
    </submittedName>
</protein>
<dbReference type="AlphaFoldDB" id="A0A9J5X5U7"/>
<sequence>MGNVGPLVRPRMASLDGRCSSFAQFSNLNCCKVTRLPSPSDRASNNGQPQIVRYCNLGMASEKSTCCSRLHLTKCNTSRE</sequence>
<organism evidence="1 2">
    <name type="scientific">Solanum commersonii</name>
    <name type="common">Commerson's wild potato</name>
    <name type="synonym">Commerson's nightshade</name>
    <dbReference type="NCBI Taxonomy" id="4109"/>
    <lineage>
        <taxon>Eukaryota</taxon>
        <taxon>Viridiplantae</taxon>
        <taxon>Streptophyta</taxon>
        <taxon>Embryophyta</taxon>
        <taxon>Tracheophyta</taxon>
        <taxon>Spermatophyta</taxon>
        <taxon>Magnoliopsida</taxon>
        <taxon>eudicotyledons</taxon>
        <taxon>Gunneridae</taxon>
        <taxon>Pentapetalae</taxon>
        <taxon>asterids</taxon>
        <taxon>lamiids</taxon>
        <taxon>Solanales</taxon>
        <taxon>Solanaceae</taxon>
        <taxon>Solanoideae</taxon>
        <taxon>Solaneae</taxon>
        <taxon>Solanum</taxon>
    </lineage>
</organism>
<evidence type="ECO:0000313" key="2">
    <source>
        <dbReference type="Proteomes" id="UP000824120"/>
    </source>
</evidence>
<dbReference type="EMBL" id="JACXVP010000010">
    <property type="protein sequence ID" value="KAG5582652.1"/>
    <property type="molecule type" value="Genomic_DNA"/>
</dbReference>
<feature type="non-terminal residue" evidence="1">
    <location>
        <position position="1"/>
    </location>
</feature>